<name>A0A8J4Y587_CHIOP</name>
<proteinExistence type="predicted"/>
<gene>
    <name evidence="2" type="ORF">GWK47_053663</name>
</gene>
<comment type="caution">
    <text evidence="2">The sequence shown here is derived from an EMBL/GenBank/DDBJ whole genome shotgun (WGS) entry which is preliminary data.</text>
</comment>
<dbReference type="Proteomes" id="UP000770661">
    <property type="component" value="Unassembled WGS sequence"/>
</dbReference>
<dbReference type="AlphaFoldDB" id="A0A8J4Y587"/>
<accession>A0A8J4Y587</accession>
<keyword evidence="3" id="KW-1185">Reference proteome</keyword>
<sequence>MPHLYPPLAMRRRLSTEATRMPPSLPPLANATEMSTEATRMPPSLPPLANATEMSTEATRMPPSLPPLLPLMDKSREGDRGDKSHAGLPPGMDPATAALYANMFGSSSLGAFNPAAQGMQGWGGLQHGFPPTSSAAGLASLAAAQQAQQAQAVLAGLGPAAAAYQDRALGGESTGVTVKYIRRLELKRHKRHFKKN</sequence>
<organism evidence="2 3">
    <name type="scientific">Chionoecetes opilio</name>
    <name type="common">Atlantic snow crab</name>
    <name type="synonym">Cancer opilio</name>
    <dbReference type="NCBI Taxonomy" id="41210"/>
    <lineage>
        <taxon>Eukaryota</taxon>
        <taxon>Metazoa</taxon>
        <taxon>Ecdysozoa</taxon>
        <taxon>Arthropoda</taxon>
        <taxon>Crustacea</taxon>
        <taxon>Multicrustacea</taxon>
        <taxon>Malacostraca</taxon>
        <taxon>Eumalacostraca</taxon>
        <taxon>Eucarida</taxon>
        <taxon>Decapoda</taxon>
        <taxon>Pleocyemata</taxon>
        <taxon>Brachyura</taxon>
        <taxon>Eubrachyura</taxon>
        <taxon>Majoidea</taxon>
        <taxon>Majidae</taxon>
        <taxon>Chionoecetes</taxon>
    </lineage>
</organism>
<protein>
    <submittedName>
        <fullName evidence="2">Uncharacterized protein</fullName>
    </submittedName>
</protein>
<evidence type="ECO:0000313" key="2">
    <source>
        <dbReference type="EMBL" id="KAG0717824.1"/>
    </source>
</evidence>
<feature type="region of interest" description="Disordered" evidence="1">
    <location>
        <begin position="17"/>
        <end position="44"/>
    </location>
</feature>
<evidence type="ECO:0000256" key="1">
    <source>
        <dbReference type="SAM" id="MobiDB-lite"/>
    </source>
</evidence>
<reference evidence="2" key="1">
    <citation type="submission" date="2020-07" db="EMBL/GenBank/DDBJ databases">
        <title>The High-quality genome of the commercially important snow crab, Chionoecetes opilio.</title>
        <authorList>
            <person name="Jeong J.-H."/>
            <person name="Ryu S."/>
        </authorList>
    </citation>
    <scope>NUCLEOTIDE SEQUENCE</scope>
    <source>
        <strain evidence="2">MADBK_172401_WGS</strain>
        <tissue evidence="2">Digestive gland</tissue>
    </source>
</reference>
<dbReference type="EMBL" id="JACEEZ010017038">
    <property type="protein sequence ID" value="KAG0717824.1"/>
    <property type="molecule type" value="Genomic_DNA"/>
</dbReference>
<evidence type="ECO:0000313" key="3">
    <source>
        <dbReference type="Proteomes" id="UP000770661"/>
    </source>
</evidence>